<dbReference type="SUPFAM" id="SSF53448">
    <property type="entry name" value="Nucleotide-diphospho-sugar transferases"/>
    <property type="match status" value="1"/>
</dbReference>
<feature type="transmembrane region" description="Helical" evidence="2">
    <location>
        <begin position="902"/>
        <end position="919"/>
    </location>
</feature>
<accession>A0ABP0RXC0</accession>
<dbReference type="Gene3D" id="3.90.550.10">
    <property type="entry name" value="Spore Coat Polysaccharide Biosynthesis Protein SpsA, Chain A"/>
    <property type="match status" value="1"/>
</dbReference>
<comment type="caution">
    <text evidence="11">The sequence shown here is derived from an EMBL/GenBank/DDBJ whole genome shotgun (WGS) entry which is preliminary data.</text>
</comment>
<feature type="transmembrane region" description="Helical" evidence="2">
    <location>
        <begin position="728"/>
        <end position="748"/>
    </location>
</feature>
<evidence type="ECO:0000313" key="9">
    <source>
        <dbReference type="EMBL" id="CAK9096441.1"/>
    </source>
</evidence>
<feature type="transmembrane region" description="Helical" evidence="2">
    <location>
        <begin position="686"/>
        <end position="708"/>
    </location>
</feature>
<dbReference type="EMBL" id="CAXAMM010041495">
    <property type="protein sequence ID" value="CAK9099712.1"/>
    <property type="molecule type" value="Genomic_DNA"/>
</dbReference>
<feature type="transmembrane region" description="Helical" evidence="2">
    <location>
        <begin position="792"/>
        <end position="814"/>
    </location>
</feature>
<protein>
    <submittedName>
        <fullName evidence="11">Alpha-D-kanosaminyltransferase (2'-deamino-2'-hydroxyneamine 1-alpha-D-kanosaminyltransferase) (Glycosyltransferase KanE) (Kanamycin biosynthesis protein E)</fullName>
    </submittedName>
</protein>
<feature type="domain" description="Glycosyltransferase 2-like" evidence="4">
    <location>
        <begin position="28"/>
        <end position="155"/>
    </location>
</feature>
<dbReference type="InterPro" id="IPR050194">
    <property type="entry name" value="Glycosyltransferase_grp1"/>
</dbReference>
<feature type="transmembrane region" description="Helical" evidence="2">
    <location>
        <begin position="769"/>
        <end position="786"/>
    </location>
</feature>
<evidence type="ECO:0000259" key="3">
    <source>
        <dbReference type="Pfam" id="PF00534"/>
    </source>
</evidence>
<evidence type="ECO:0000313" key="12">
    <source>
        <dbReference type="Proteomes" id="UP001642464"/>
    </source>
</evidence>
<feature type="domain" description="Glycosyl transferase family 1" evidence="3">
    <location>
        <begin position="488"/>
        <end position="656"/>
    </location>
</feature>
<proteinExistence type="predicted"/>
<dbReference type="SUPFAM" id="SSF53756">
    <property type="entry name" value="UDP-Glycosyltransferase/glycogen phosphorylase"/>
    <property type="match status" value="1"/>
</dbReference>
<dbReference type="EMBL" id="CAXAMM010006217">
    <property type="protein sequence ID" value="CAK9010247.1"/>
    <property type="molecule type" value="Genomic_DNA"/>
</dbReference>
<gene>
    <name evidence="5" type="ORF">SCF082_LOCUS10591</name>
    <name evidence="6" type="ORF">SCF082_LOCUS13487</name>
    <name evidence="7" type="ORF">SCF082_LOCUS17677</name>
    <name evidence="8" type="ORF">SCF082_LOCUS45262</name>
    <name evidence="9" type="ORF">SCF082_LOCUS45278</name>
    <name evidence="10" type="ORF">SCF082_LOCUS46691</name>
    <name evidence="11" type="ORF">SCF082_LOCUS48508</name>
</gene>
<dbReference type="EMBL" id="CAXAMM010040952">
    <property type="protein sequence ID" value="CAK9096441.1"/>
    <property type="molecule type" value="Genomic_DNA"/>
</dbReference>
<feature type="non-terminal residue" evidence="11">
    <location>
        <position position="1108"/>
    </location>
</feature>
<dbReference type="Gene3D" id="3.40.50.2000">
    <property type="entry name" value="Glycogen Phosphorylase B"/>
    <property type="match status" value="2"/>
</dbReference>
<feature type="transmembrane region" description="Helical" evidence="2">
    <location>
        <begin position="925"/>
        <end position="944"/>
    </location>
</feature>
<feature type="transmembrane region" description="Helical" evidence="2">
    <location>
        <begin position="951"/>
        <end position="969"/>
    </location>
</feature>
<keyword evidence="2" id="KW-1133">Transmembrane helix</keyword>
<dbReference type="InterPro" id="IPR001296">
    <property type="entry name" value="Glyco_trans_1"/>
</dbReference>
<keyword evidence="1" id="KW-0808">Transferase</keyword>
<evidence type="ECO:0000313" key="8">
    <source>
        <dbReference type="EMBL" id="CAK9096411.1"/>
    </source>
</evidence>
<dbReference type="EMBL" id="CAXAMM010040950">
    <property type="protein sequence ID" value="CAK9096411.1"/>
    <property type="molecule type" value="Genomic_DNA"/>
</dbReference>
<keyword evidence="1" id="KW-0328">Glycosyltransferase</keyword>
<reference evidence="11 12" key="1">
    <citation type="submission" date="2024-02" db="EMBL/GenBank/DDBJ databases">
        <authorList>
            <person name="Chen Y."/>
            <person name="Shah S."/>
            <person name="Dougan E. K."/>
            <person name="Thang M."/>
            <person name="Chan C."/>
        </authorList>
    </citation>
    <scope>NUCLEOTIDE SEQUENCE [LARGE SCALE GENOMIC DNA]</scope>
</reference>
<evidence type="ECO:0000256" key="1">
    <source>
        <dbReference type="ARBA" id="ARBA00022676"/>
    </source>
</evidence>
<feature type="transmembrane region" description="Helical" evidence="2">
    <location>
        <begin position="821"/>
        <end position="840"/>
    </location>
</feature>
<evidence type="ECO:0000256" key="2">
    <source>
        <dbReference type="SAM" id="Phobius"/>
    </source>
</evidence>
<dbReference type="Pfam" id="PF00534">
    <property type="entry name" value="Glycos_transf_1"/>
    <property type="match status" value="1"/>
</dbReference>
<keyword evidence="2" id="KW-0812">Transmembrane</keyword>
<evidence type="ECO:0000313" key="5">
    <source>
        <dbReference type="EMBL" id="CAK9010247.1"/>
    </source>
</evidence>
<name>A0ABP0RXC0_9DINO</name>
<evidence type="ECO:0000313" key="7">
    <source>
        <dbReference type="EMBL" id="CAK9026826.1"/>
    </source>
</evidence>
<evidence type="ECO:0000313" key="10">
    <source>
        <dbReference type="EMBL" id="CAK9099712.1"/>
    </source>
</evidence>
<dbReference type="InterPro" id="IPR029044">
    <property type="entry name" value="Nucleotide-diphossugar_trans"/>
</dbReference>
<dbReference type="EMBL" id="CAXAMM010011706">
    <property type="protein sequence ID" value="CAK9026826.1"/>
    <property type="molecule type" value="Genomic_DNA"/>
</dbReference>
<dbReference type="Pfam" id="PF00535">
    <property type="entry name" value="Glycos_transf_2"/>
    <property type="match status" value="1"/>
</dbReference>
<keyword evidence="12" id="KW-1185">Reference proteome</keyword>
<dbReference type="EMBL" id="CAXAMM010008355">
    <property type="protein sequence ID" value="CAK9017122.1"/>
    <property type="molecule type" value="Genomic_DNA"/>
</dbReference>
<keyword evidence="2" id="KW-0472">Membrane</keyword>
<organism evidence="11 12">
    <name type="scientific">Durusdinium trenchii</name>
    <dbReference type="NCBI Taxonomy" id="1381693"/>
    <lineage>
        <taxon>Eukaryota</taxon>
        <taxon>Sar</taxon>
        <taxon>Alveolata</taxon>
        <taxon>Dinophyceae</taxon>
        <taxon>Suessiales</taxon>
        <taxon>Symbiodiniaceae</taxon>
        <taxon>Durusdinium</taxon>
    </lineage>
</organism>
<evidence type="ECO:0000259" key="4">
    <source>
        <dbReference type="Pfam" id="PF00535"/>
    </source>
</evidence>
<sequence length="1108" mass="122367">MTESPLSQSEATITAHDGPPKYTAADVTVAIPTYGRDEVLVNTIRSCLEDPQPPGAVVVVDQTPEHDAPTEAILSEWSRDGEIIWDRPKIASQPAAMNRALQLATTPLILFLDDDVEPAPGFVQAHALAHEEDETWIVVGQIIQPWQEPTDIEPPPSKDPLKADFEFPFHSTRPAVIQNVMSGHMSVRVDRALSLGGFDENFKGAAYRFDTEFGRRVMREGGLIRFDPQASLKHLRVARGGTRIQGNHLASASPTHGVGDYYFAMCHGWSLQTTRYMAYRMMREVCTRFHLKHPWYIGVKLIGEIRALLWVPIFRHLAERSDIDFHVLFAQIPEAAQQGDGFGVSFTWDVPLLEGYSFEVLENVANKPSVTEFAGCDTPAIAERLHDFDAVIVNGWVVKTCLQALRACRLRGIPCIVRGEANHLRPRAWWKRLLQRQLVRQFSAFLYIGSANRDFYKSYGVRDEQLFPARYCIENERFLDASLDRSRRTRARQIWAIPDNATTFLYCGKFIEKKHPLELLRAFAEVTNDESNIHLLMVGDGELRPEAEALVSNLRLPVTFTGFLNQSEIVDAYLASDCLVLPSDHGETWGLVVNEAMACGLPAIVSDQAGCSRDLIAEGVTGFTFSFGDWPQLVDRMKRAATVPHHLVEMGRNAQEQIREYSPAAAADGFVNAAHSVSQQSLHMDILYFAVITGSCIIAATNWRWGLYAGILVDVLRDPARKLSDDQSVLYTFAGAAVWGIVIARALVEAQPELLNLFRRYPRLRTATTCISLAIIPAGLLSILLYDRGYVLATIGAVSYIVPLLAIAVGFVFARTLAATYHVLAFYAIVNAVTLVSVPLEYFDAPVPGLGGINFDWIRYQGTTTVDLIAGWYRSPDIMGLHAAHVMMFAAMLAVRARGMTRFSWTTVFFWAGVCLLLSGRRKMIGIPLVFLAASLFLSLLRGVPYMKRSATILCMLASIGAIAAGLISQGSEAQKYTDYASTIFTESHDRVNTMVIGAAISTLRHAGILGGGLGLATQGRHYANIRTSRAFSGWQEDGLSKILLEFGVPGLILLIVAGCAFISAMHSAIKLVPPRSRVQQLQIGLTSIVLADAASFLISHQQFSGDP</sequence>
<evidence type="ECO:0000313" key="6">
    <source>
        <dbReference type="EMBL" id="CAK9017122.1"/>
    </source>
</evidence>
<dbReference type="PANTHER" id="PTHR45947">
    <property type="entry name" value="SULFOQUINOVOSYL TRANSFERASE SQD2"/>
    <property type="match status" value="1"/>
</dbReference>
<dbReference type="Proteomes" id="UP001642464">
    <property type="component" value="Unassembled WGS sequence"/>
</dbReference>
<dbReference type="PANTHER" id="PTHR45947:SF3">
    <property type="entry name" value="SULFOQUINOVOSYL TRANSFERASE SQD2"/>
    <property type="match status" value="1"/>
</dbReference>
<evidence type="ECO:0000313" key="11">
    <source>
        <dbReference type="EMBL" id="CAK9103886.1"/>
    </source>
</evidence>
<dbReference type="InterPro" id="IPR001173">
    <property type="entry name" value="Glyco_trans_2-like"/>
</dbReference>
<feature type="transmembrane region" description="Helical" evidence="2">
    <location>
        <begin position="1047"/>
        <end position="1070"/>
    </location>
</feature>
<dbReference type="CDD" id="cd03801">
    <property type="entry name" value="GT4_PimA-like"/>
    <property type="match status" value="1"/>
</dbReference>
<dbReference type="EMBL" id="CAXAMM010042264">
    <property type="protein sequence ID" value="CAK9103886.1"/>
    <property type="molecule type" value="Genomic_DNA"/>
</dbReference>